<keyword evidence="3" id="KW-1185">Reference proteome</keyword>
<dbReference type="InterPro" id="IPR015943">
    <property type="entry name" value="WD40/YVTN_repeat-like_dom_sf"/>
</dbReference>
<dbReference type="SMART" id="SM00320">
    <property type="entry name" value="WD40"/>
    <property type="match status" value="2"/>
</dbReference>
<evidence type="ECO:0000313" key="3">
    <source>
        <dbReference type="Proteomes" id="UP000324585"/>
    </source>
</evidence>
<dbReference type="InterPro" id="IPR001680">
    <property type="entry name" value="WD40_rpt"/>
</dbReference>
<dbReference type="InterPro" id="IPR036322">
    <property type="entry name" value="WD40_repeat_dom_sf"/>
</dbReference>
<organism evidence="2 3">
    <name type="scientific">Porphyridium purpureum</name>
    <name type="common">Red alga</name>
    <name type="synonym">Porphyridium cruentum</name>
    <dbReference type="NCBI Taxonomy" id="35688"/>
    <lineage>
        <taxon>Eukaryota</taxon>
        <taxon>Rhodophyta</taxon>
        <taxon>Bangiophyceae</taxon>
        <taxon>Porphyridiales</taxon>
        <taxon>Porphyridiaceae</taxon>
        <taxon>Porphyridium</taxon>
    </lineage>
</organism>
<evidence type="ECO:0000313" key="2">
    <source>
        <dbReference type="EMBL" id="KAA8494069.1"/>
    </source>
</evidence>
<name>A0A5J4YRF8_PORPP</name>
<gene>
    <name evidence="2" type="ORF">FVE85_4044</name>
</gene>
<comment type="caution">
    <text evidence="2">The sequence shown here is derived from an EMBL/GenBank/DDBJ whole genome shotgun (WGS) entry which is preliminary data.</text>
</comment>
<sequence>MPFALPVFLLFDNELRGSVLQENLSFDGAGRLAFVHGGSVQVIQCPDVASEMVGRSERPPEMRLDVLNDKRLRERATARSTLVRGAATKSKSSKNSKSKSDKQTTSSVSAVSFPEELERQATSQYQTYERMDGLTALEWWRTKQVHSSSKIEPADRLAIAIDATDKSPAAIVLLANTSPSSSDIKMQIEALFYLKNVSMTGNVIVQRICHLVSLSSVALGNMLFCSTDTGHVMGFSPLPGKHKDQIELSNDVTMGSLGASTSALCCDQLGVPYVAAAAENGNVRIWELEVASQDVITFREIGSIQLKNAPVTCEDPEALIGCAMKMRGGILCIGLLCGVVLVYDLNVLSHERQEPQLLCSMQVHASPVIAMDVHPLADWIVVTGLDCRISLIAFSRELGREPTLVFSVCVTTPCMGVTFCERGLHSPSFYCAFFEMRYIALYRYTAEPATKRVEENGSIA</sequence>
<protein>
    <submittedName>
        <fullName evidence="2">Uncharacterized protein</fullName>
    </submittedName>
</protein>
<dbReference type="EMBL" id="VRMN01000005">
    <property type="protein sequence ID" value="KAA8494069.1"/>
    <property type="molecule type" value="Genomic_DNA"/>
</dbReference>
<dbReference type="SUPFAM" id="SSF50978">
    <property type="entry name" value="WD40 repeat-like"/>
    <property type="match status" value="1"/>
</dbReference>
<reference evidence="3" key="1">
    <citation type="journal article" date="2019" name="Nat. Commun.">
        <title>Expansion of phycobilisome linker gene families in mesophilic red algae.</title>
        <authorList>
            <person name="Lee J."/>
            <person name="Kim D."/>
            <person name="Bhattacharya D."/>
            <person name="Yoon H.S."/>
        </authorList>
    </citation>
    <scope>NUCLEOTIDE SEQUENCE [LARGE SCALE GENOMIC DNA]</scope>
    <source>
        <strain evidence="3">CCMP 1328</strain>
    </source>
</reference>
<feature type="region of interest" description="Disordered" evidence="1">
    <location>
        <begin position="78"/>
        <end position="113"/>
    </location>
</feature>
<evidence type="ECO:0000256" key="1">
    <source>
        <dbReference type="SAM" id="MobiDB-lite"/>
    </source>
</evidence>
<dbReference type="Gene3D" id="2.130.10.10">
    <property type="entry name" value="YVTN repeat-like/Quinoprotein amine dehydrogenase"/>
    <property type="match status" value="1"/>
</dbReference>
<proteinExistence type="predicted"/>
<dbReference type="Proteomes" id="UP000324585">
    <property type="component" value="Unassembled WGS sequence"/>
</dbReference>
<dbReference type="AlphaFoldDB" id="A0A5J4YRF8"/>
<accession>A0A5J4YRF8</accession>